<dbReference type="EMBL" id="QKSB01000002">
    <property type="protein sequence ID" value="PZE18193.1"/>
    <property type="molecule type" value="Genomic_DNA"/>
</dbReference>
<accession>A0A2W1NGG5</accession>
<evidence type="ECO:0000313" key="2">
    <source>
        <dbReference type="Proteomes" id="UP000249248"/>
    </source>
</evidence>
<evidence type="ECO:0008006" key="3">
    <source>
        <dbReference type="Google" id="ProtNLM"/>
    </source>
</evidence>
<organism evidence="1 2">
    <name type="scientific">Putridiphycobacter roseus</name>
    <dbReference type="NCBI Taxonomy" id="2219161"/>
    <lineage>
        <taxon>Bacteria</taxon>
        <taxon>Pseudomonadati</taxon>
        <taxon>Bacteroidota</taxon>
        <taxon>Flavobacteriia</taxon>
        <taxon>Flavobacteriales</taxon>
        <taxon>Crocinitomicaceae</taxon>
        <taxon>Putridiphycobacter</taxon>
    </lineage>
</organism>
<proteinExistence type="predicted"/>
<evidence type="ECO:0000313" key="1">
    <source>
        <dbReference type="EMBL" id="PZE18193.1"/>
    </source>
</evidence>
<protein>
    <recommendedName>
        <fullName evidence="3">Outer membrane protein beta-barrel domain-containing protein</fullName>
    </recommendedName>
</protein>
<comment type="caution">
    <text evidence="1">The sequence shown here is derived from an EMBL/GenBank/DDBJ whole genome shotgun (WGS) entry which is preliminary data.</text>
</comment>
<name>A0A2W1NGG5_9FLAO</name>
<keyword evidence="2" id="KW-1185">Reference proteome</keyword>
<dbReference type="AlphaFoldDB" id="A0A2W1NGG5"/>
<sequence length="274" mass="31345">MQTFAQKNFYFRPKIENKVHNSLSERPQTNSFFNNNYSVTYNSIPYGEVKSAVFSTSKSITFGVNVGVNFKNDDLLEVGWTQDQSGTKIKLSTFGSAAAFPNDYGVNNTTSTTFNTINHRFELLYFKKIKTNRESTLLNIQNSYFVFGTGMKYVPYTVNNGINPLSGFSLAGQAANYDDISMYWNHEVYAIKKLSTFLTFGLSSDLNYNNKYLFSCAANYTVGFNVLQATRDKLTVYENGTLLKTYHYETYSRGSGFQLQISRKFQFYPWKSKN</sequence>
<dbReference type="Proteomes" id="UP000249248">
    <property type="component" value="Unassembled WGS sequence"/>
</dbReference>
<reference evidence="1 2" key="1">
    <citation type="submission" date="2018-06" db="EMBL/GenBank/DDBJ databases">
        <title>The draft genome sequence of Crocinitomix sp. SM1701.</title>
        <authorList>
            <person name="Zhang X."/>
        </authorList>
    </citation>
    <scope>NUCLEOTIDE SEQUENCE [LARGE SCALE GENOMIC DNA]</scope>
    <source>
        <strain evidence="1 2">SM1701</strain>
    </source>
</reference>
<gene>
    <name evidence="1" type="ORF">DNU06_06150</name>
</gene>